<dbReference type="EMBL" id="JAUKTV010000007">
    <property type="protein sequence ID" value="KAK0735754.1"/>
    <property type="molecule type" value="Genomic_DNA"/>
</dbReference>
<sequence length="246" mass="27666">MDHRVRSLGLGGNLCIVADLACCLGISMLYQTRQGGNAPDLERMNYINSLAYLMKGLPSNLTPAEASTIRQTTPVAVLGPQQGDYFGQESPMPPVQRNWVHSTALILLNWLAALIAWLVPLTRHALLELAQFEKDNQYFSKMALSTLSGVRNAYVWFSSAYAGQVMAAIMGYFFQGVQGAVTEFRTQPVAMRSSSGNYLGQQQQQFSPRQEGKERRQYEQQQHHHQHGYPPQHYTRDFGQLRRQGS</sequence>
<evidence type="ECO:0000256" key="2">
    <source>
        <dbReference type="SAM" id="Phobius"/>
    </source>
</evidence>
<name>A0AA40EBU9_9PEZI</name>
<feature type="region of interest" description="Disordered" evidence="1">
    <location>
        <begin position="194"/>
        <end position="246"/>
    </location>
</feature>
<dbReference type="AlphaFoldDB" id="A0AA40EBU9"/>
<comment type="caution">
    <text evidence="3">The sequence shown here is derived from an EMBL/GenBank/DDBJ whole genome shotgun (WGS) entry which is preliminary data.</text>
</comment>
<keyword evidence="2" id="KW-0472">Membrane</keyword>
<dbReference type="Proteomes" id="UP001172159">
    <property type="component" value="Unassembled WGS sequence"/>
</dbReference>
<feature type="compositionally biased region" description="Polar residues" evidence="1">
    <location>
        <begin position="194"/>
        <end position="208"/>
    </location>
</feature>
<keyword evidence="2" id="KW-1133">Transmembrane helix</keyword>
<organism evidence="3 4">
    <name type="scientific">Apiosordaria backusii</name>
    <dbReference type="NCBI Taxonomy" id="314023"/>
    <lineage>
        <taxon>Eukaryota</taxon>
        <taxon>Fungi</taxon>
        <taxon>Dikarya</taxon>
        <taxon>Ascomycota</taxon>
        <taxon>Pezizomycotina</taxon>
        <taxon>Sordariomycetes</taxon>
        <taxon>Sordariomycetidae</taxon>
        <taxon>Sordariales</taxon>
        <taxon>Lasiosphaeriaceae</taxon>
        <taxon>Apiosordaria</taxon>
    </lineage>
</organism>
<keyword evidence="2" id="KW-0812">Transmembrane</keyword>
<evidence type="ECO:0000256" key="1">
    <source>
        <dbReference type="SAM" id="MobiDB-lite"/>
    </source>
</evidence>
<accession>A0AA40EBU9</accession>
<gene>
    <name evidence="3" type="ORF">B0T21DRAFT_191616</name>
</gene>
<evidence type="ECO:0000313" key="3">
    <source>
        <dbReference type="EMBL" id="KAK0735754.1"/>
    </source>
</evidence>
<feature type="transmembrane region" description="Helical" evidence="2">
    <location>
        <begin position="99"/>
        <end position="119"/>
    </location>
</feature>
<reference evidence="3" key="1">
    <citation type="submission" date="2023-06" db="EMBL/GenBank/DDBJ databases">
        <title>Genome-scale phylogeny and comparative genomics of the fungal order Sordariales.</title>
        <authorList>
            <consortium name="Lawrence Berkeley National Laboratory"/>
            <person name="Hensen N."/>
            <person name="Bonometti L."/>
            <person name="Westerberg I."/>
            <person name="Brannstrom I.O."/>
            <person name="Guillou S."/>
            <person name="Cros-Aarteil S."/>
            <person name="Calhoun S."/>
            <person name="Haridas S."/>
            <person name="Kuo A."/>
            <person name="Mondo S."/>
            <person name="Pangilinan J."/>
            <person name="Riley R."/>
            <person name="Labutti K."/>
            <person name="Andreopoulos B."/>
            <person name="Lipzen A."/>
            <person name="Chen C."/>
            <person name="Yanf M."/>
            <person name="Daum C."/>
            <person name="Ng V."/>
            <person name="Clum A."/>
            <person name="Steindorff A."/>
            <person name="Ohm R."/>
            <person name="Martin F."/>
            <person name="Silar P."/>
            <person name="Natvig D."/>
            <person name="Lalanne C."/>
            <person name="Gautier V."/>
            <person name="Ament-Velasquez S.L."/>
            <person name="Kruys A."/>
            <person name="Hutchinson M.I."/>
            <person name="Powell A.J."/>
            <person name="Barry K."/>
            <person name="Miller A.N."/>
            <person name="Grigoriev I.V."/>
            <person name="Debuchy R."/>
            <person name="Gladieux P."/>
            <person name="Thoren M.H."/>
            <person name="Johannesson H."/>
        </authorList>
    </citation>
    <scope>NUCLEOTIDE SEQUENCE</scope>
    <source>
        <strain evidence="3">CBS 540.89</strain>
    </source>
</reference>
<protein>
    <submittedName>
        <fullName evidence="3">Uncharacterized protein</fullName>
    </submittedName>
</protein>
<proteinExistence type="predicted"/>
<evidence type="ECO:0000313" key="4">
    <source>
        <dbReference type="Proteomes" id="UP001172159"/>
    </source>
</evidence>
<feature type="compositionally biased region" description="Basic and acidic residues" evidence="1">
    <location>
        <begin position="210"/>
        <end position="222"/>
    </location>
</feature>
<keyword evidence="4" id="KW-1185">Reference proteome</keyword>
<feature type="transmembrane region" description="Helical" evidence="2">
    <location>
        <begin position="7"/>
        <end position="30"/>
    </location>
</feature>